<organism evidence="1">
    <name type="scientific">marine sediment metagenome</name>
    <dbReference type="NCBI Taxonomy" id="412755"/>
    <lineage>
        <taxon>unclassified sequences</taxon>
        <taxon>metagenomes</taxon>
        <taxon>ecological metagenomes</taxon>
    </lineage>
</organism>
<comment type="caution">
    <text evidence="1">The sequence shown here is derived from an EMBL/GenBank/DDBJ whole genome shotgun (WGS) entry which is preliminary data.</text>
</comment>
<proteinExistence type="predicted"/>
<sequence length="31" mass="3587">DKNKITIRAPPNLIKLINKFLETSATCRKLF</sequence>
<name>X1QX51_9ZZZZ</name>
<dbReference type="EMBL" id="BARW01004011">
    <property type="protein sequence ID" value="GAI59391.1"/>
    <property type="molecule type" value="Genomic_DNA"/>
</dbReference>
<evidence type="ECO:0000313" key="1">
    <source>
        <dbReference type="EMBL" id="GAI59391.1"/>
    </source>
</evidence>
<feature type="non-terminal residue" evidence="1">
    <location>
        <position position="1"/>
    </location>
</feature>
<gene>
    <name evidence="1" type="ORF">S12H4_09741</name>
</gene>
<dbReference type="AlphaFoldDB" id="X1QX51"/>
<accession>X1QX51</accession>
<protein>
    <submittedName>
        <fullName evidence="1">Uncharacterized protein</fullName>
    </submittedName>
</protein>
<reference evidence="1" key="1">
    <citation type="journal article" date="2014" name="Front. Microbiol.">
        <title>High frequency of phylogenetically diverse reductive dehalogenase-homologous genes in deep subseafloor sedimentary metagenomes.</title>
        <authorList>
            <person name="Kawai M."/>
            <person name="Futagami T."/>
            <person name="Toyoda A."/>
            <person name="Takaki Y."/>
            <person name="Nishi S."/>
            <person name="Hori S."/>
            <person name="Arai W."/>
            <person name="Tsubouchi T."/>
            <person name="Morono Y."/>
            <person name="Uchiyama I."/>
            <person name="Ito T."/>
            <person name="Fujiyama A."/>
            <person name="Inagaki F."/>
            <person name="Takami H."/>
        </authorList>
    </citation>
    <scope>NUCLEOTIDE SEQUENCE</scope>
    <source>
        <strain evidence="1">Expedition CK06-06</strain>
    </source>
</reference>